<protein>
    <submittedName>
        <fullName evidence="2">Uncharacterized protein</fullName>
    </submittedName>
</protein>
<reference evidence="2 3" key="1">
    <citation type="journal article" date="2018" name="Mol. Biol. Evol.">
        <title>Broad Genomic Sampling Reveals a Smut Pathogenic Ancestry of the Fungal Clade Ustilaginomycotina.</title>
        <authorList>
            <person name="Kijpornyongpan T."/>
            <person name="Mondo S.J."/>
            <person name="Barry K."/>
            <person name="Sandor L."/>
            <person name="Lee J."/>
            <person name="Lipzen A."/>
            <person name="Pangilinan J."/>
            <person name="LaButti K."/>
            <person name="Hainaut M."/>
            <person name="Henrissat B."/>
            <person name="Grigoriev I.V."/>
            <person name="Spatafora J.W."/>
            <person name="Aime M.C."/>
        </authorList>
    </citation>
    <scope>NUCLEOTIDE SEQUENCE [LARGE SCALE GENOMIC DNA]</scope>
    <source>
        <strain evidence="2 3">MCA 3645</strain>
    </source>
</reference>
<feature type="compositionally biased region" description="Polar residues" evidence="1">
    <location>
        <begin position="1"/>
        <end position="10"/>
    </location>
</feature>
<gene>
    <name evidence="2" type="ORF">BCV70DRAFT_67648</name>
</gene>
<dbReference type="EMBL" id="KZ819210">
    <property type="protein sequence ID" value="PWY97348.1"/>
    <property type="molecule type" value="Genomic_DNA"/>
</dbReference>
<evidence type="ECO:0000256" key="1">
    <source>
        <dbReference type="SAM" id="MobiDB-lite"/>
    </source>
</evidence>
<accession>A0A317XIK6</accession>
<evidence type="ECO:0000313" key="2">
    <source>
        <dbReference type="EMBL" id="PWY97348.1"/>
    </source>
</evidence>
<dbReference type="Proteomes" id="UP000246740">
    <property type="component" value="Unassembled WGS sequence"/>
</dbReference>
<dbReference type="AlphaFoldDB" id="A0A317XIK6"/>
<evidence type="ECO:0000313" key="3">
    <source>
        <dbReference type="Proteomes" id="UP000246740"/>
    </source>
</evidence>
<dbReference type="InParanoid" id="A0A317XIK6"/>
<name>A0A317XIK6_9BASI</name>
<sequence>MVNSSASPTQPGGPAGLEGRGMMDREPRATSIAAVRQQWRRRLCWRASNAWDANTTICRLGWGFEASNREAVKGPAGMIKTIPARQQGRTAKEVVRAGKLVRYCTCRCRNGARKRVCDLVPVRRQSGCEQGSGGRNRGGRGRARGKREEEGPGAGDNGRRVRSVGMALQRPA</sequence>
<feature type="region of interest" description="Disordered" evidence="1">
    <location>
        <begin position="126"/>
        <end position="172"/>
    </location>
</feature>
<feature type="region of interest" description="Disordered" evidence="1">
    <location>
        <begin position="1"/>
        <end position="22"/>
    </location>
</feature>
<proteinExistence type="predicted"/>
<organism evidence="2 3">
    <name type="scientific">Testicularia cyperi</name>
    <dbReference type="NCBI Taxonomy" id="1882483"/>
    <lineage>
        <taxon>Eukaryota</taxon>
        <taxon>Fungi</taxon>
        <taxon>Dikarya</taxon>
        <taxon>Basidiomycota</taxon>
        <taxon>Ustilaginomycotina</taxon>
        <taxon>Ustilaginomycetes</taxon>
        <taxon>Ustilaginales</taxon>
        <taxon>Anthracoideaceae</taxon>
        <taxon>Testicularia</taxon>
    </lineage>
</organism>
<keyword evidence="3" id="KW-1185">Reference proteome</keyword>